<dbReference type="SMART" id="SM00220">
    <property type="entry name" value="S_TKc"/>
    <property type="match status" value="1"/>
</dbReference>
<dbReference type="EC" id="2.7.11.1" evidence="1"/>
<evidence type="ECO:0000259" key="10">
    <source>
        <dbReference type="PROSITE" id="PS50011"/>
    </source>
</evidence>
<feature type="compositionally biased region" description="Low complexity" evidence="8">
    <location>
        <begin position="292"/>
        <end position="304"/>
    </location>
</feature>
<comment type="caution">
    <text evidence="11">The sequence shown here is derived from an EMBL/GenBank/DDBJ whole genome shotgun (WGS) entry which is preliminary data.</text>
</comment>
<evidence type="ECO:0000256" key="9">
    <source>
        <dbReference type="SAM" id="Phobius"/>
    </source>
</evidence>
<keyword evidence="4 7" id="KW-0547">Nucleotide-binding</keyword>
<feature type="binding site" evidence="7">
    <location>
        <position position="41"/>
    </location>
    <ligand>
        <name>ATP</name>
        <dbReference type="ChEBI" id="CHEBI:30616"/>
    </ligand>
</feature>
<feature type="compositionally biased region" description="Low complexity" evidence="8">
    <location>
        <begin position="347"/>
        <end position="359"/>
    </location>
</feature>
<dbReference type="SUPFAM" id="SSF56112">
    <property type="entry name" value="Protein kinase-like (PK-like)"/>
    <property type="match status" value="1"/>
</dbReference>
<dbReference type="Pfam" id="PF00069">
    <property type="entry name" value="Pkinase"/>
    <property type="match status" value="1"/>
</dbReference>
<evidence type="ECO:0000256" key="6">
    <source>
        <dbReference type="ARBA" id="ARBA00022840"/>
    </source>
</evidence>
<gene>
    <name evidence="11" type="ORF">GPZ80_03615</name>
</gene>
<keyword evidence="3" id="KW-0808">Transferase</keyword>
<keyword evidence="9" id="KW-1133">Transmembrane helix</keyword>
<evidence type="ECO:0000256" key="4">
    <source>
        <dbReference type="ARBA" id="ARBA00022741"/>
    </source>
</evidence>
<evidence type="ECO:0000256" key="2">
    <source>
        <dbReference type="ARBA" id="ARBA00022527"/>
    </source>
</evidence>
<sequence>MTDEQVMVAGRYRLGSRIGSGAMGVVWQAHDDRLHRTVAVKQLLSQPGLSAEQAEEARQRAMREGRIAARLAHPNAITVYDVAEHDGEPWLIMEYLPSKSLATVLNEREYLAPVEAARIGSQIAAALVAAHAAGIVHRDVKPANVLLGEDGTVKITDFGISRATGDITVTATGMLAGTPAYLAPEVAKGETPTSAADVFSLGSTLYTAVEGHSPFGLSENTLALLYAVAAGKVQPPRQAGVLTALLMQLLRADPNERPTMTVARDALAAVAAGKPLPSIALANQRTDPYPKPQQQQQQQQQQRPMGPPPTPAGGFPPGTRLDVNPFAEPHPSGPMNRAEPQRMSAMSSGPRTPPGGSNPRTPPGGSGPRTPPGGAGARPQGPRTPPGGARPAARRPEPARKHDARSIILTILAIIGAALIGILVASLLTNKDAPKSSSPTTKPVPVTTTKATTTKTTTTTTEPTTTTTTTTPDKPTAAQYEQALRAYYALLPDDPESAWALLTARAQAKSSGYENFKKFYDALDKVELLSAKAEDNKIEGDVRFSKDGKSSTERYTWVMTEVDGTIKIDNFARRGRSDG</sequence>
<keyword evidence="9" id="KW-0472">Membrane</keyword>
<dbReference type="GO" id="GO:0016301">
    <property type="term" value="F:kinase activity"/>
    <property type="evidence" value="ECO:0007669"/>
    <property type="project" value="UniProtKB-KW"/>
</dbReference>
<evidence type="ECO:0000313" key="12">
    <source>
        <dbReference type="Proteomes" id="UP000734823"/>
    </source>
</evidence>
<proteinExistence type="predicted"/>
<feature type="region of interest" description="Disordered" evidence="8">
    <location>
        <begin position="282"/>
        <end position="401"/>
    </location>
</feature>
<dbReference type="InterPro" id="IPR011009">
    <property type="entry name" value="Kinase-like_dom_sf"/>
</dbReference>
<evidence type="ECO:0000256" key="1">
    <source>
        <dbReference type="ARBA" id="ARBA00012513"/>
    </source>
</evidence>
<dbReference type="Gene3D" id="1.10.510.10">
    <property type="entry name" value="Transferase(Phosphotransferase) domain 1"/>
    <property type="match status" value="1"/>
</dbReference>
<keyword evidence="2" id="KW-0723">Serine/threonine-protein kinase</keyword>
<keyword evidence="6 7" id="KW-0067">ATP-binding</keyword>
<name>A0ABR7L0Z6_9PSEU</name>
<evidence type="ECO:0000256" key="3">
    <source>
        <dbReference type="ARBA" id="ARBA00022679"/>
    </source>
</evidence>
<keyword evidence="5 11" id="KW-0418">Kinase</keyword>
<accession>A0ABR7L0Z6</accession>
<dbReference type="InterPro" id="IPR008271">
    <property type="entry name" value="Ser/Thr_kinase_AS"/>
</dbReference>
<keyword evidence="12" id="KW-1185">Reference proteome</keyword>
<organism evidence="11 12">
    <name type="scientific">Actinokineospora xionganensis</name>
    <dbReference type="NCBI Taxonomy" id="2684470"/>
    <lineage>
        <taxon>Bacteria</taxon>
        <taxon>Bacillati</taxon>
        <taxon>Actinomycetota</taxon>
        <taxon>Actinomycetes</taxon>
        <taxon>Pseudonocardiales</taxon>
        <taxon>Pseudonocardiaceae</taxon>
        <taxon>Actinokineospora</taxon>
    </lineage>
</organism>
<dbReference type="InterPro" id="IPR017441">
    <property type="entry name" value="Protein_kinase_ATP_BS"/>
</dbReference>
<dbReference type="PROSITE" id="PS00108">
    <property type="entry name" value="PROTEIN_KINASE_ST"/>
    <property type="match status" value="1"/>
</dbReference>
<protein>
    <recommendedName>
        <fullName evidence="1">non-specific serine/threonine protein kinase</fullName>
        <ecNumber evidence="1">2.7.11.1</ecNumber>
    </recommendedName>
</protein>
<dbReference type="RefSeq" id="WP_187218354.1">
    <property type="nucleotide sequence ID" value="NZ_JABVED010000002.1"/>
</dbReference>
<evidence type="ECO:0000256" key="7">
    <source>
        <dbReference type="PROSITE-ProRule" id="PRU10141"/>
    </source>
</evidence>
<dbReference type="PROSITE" id="PS50011">
    <property type="entry name" value="PROTEIN_KINASE_DOM"/>
    <property type="match status" value="1"/>
</dbReference>
<keyword evidence="9" id="KW-0812">Transmembrane</keyword>
<dbReference type="CDD" id="cd14014">
    <property type="entry name" value="STKc_PknB_like"/>
    <property type="match status" value="1"/>
</dbReference>
<evidence type="ECO:0000256" key="8">
    <source>
        <dbReference type="SAM" id="MobiDB-lite"/>
    </source>
</evidence>
<dbReference type="PANTHER" id="PTHR43289">
    <property type="entry name" value="MITOGEN-ACTIVATED PROTEIN KINASE KINASE KINASE 20-RELATED"/>
    <property type="match status" value="1"/>
</dbReference>
<dbReference type="PROSITE" id="PS00107">
    <property type="entry name" value="PROTEIN_KINASE_ATP"/>
    <property type="match status" value="1"/>
</dbReference>
<feature type="domain" description="Protein kinase" evidence="10">
    <location>
        <begin position="12"/>
        <end position="270"/>
    </location>
</feature>
<feature type="transmembrane region" description="Helical" evidence="9">
    <location>
        <begin position="407"/>
        <end position="428"/>
    </location>
</feature>
<dbReference type="Gene3D" id="3.30.200.20">
    <property type="entry name" value="Phosphorylase Kinase, domain 1"/>
    <property type="match status" value="1"/>
</dbReference>
<reference evidence="11 12" key="1">
    <citation type="submission" date="2020-06" db="EMBL/GenBank/DDBJ databases">
        <title>Actinokineospora xiongansis sp. nov., isolated from soil of Baiyangdian.</title>
        <authorList>
            <person name="Zhang X."/>
        </authorList>
    </citation>
    <scope>NUCLEOTIDE SEQUENCE [LARGE SCALE GENOMIC DNA]</scope>
    <source>
        <strain evidence="11 12">HBU206404</strain>
    </source>
</reference>
<feature type="region of interest" description="Disordered" evidence="8">
    <location>
        <begin position="431"/>
        <end position="474"/>
    </location>
</feature>
<evidence type="ECO:0000256" key="5">
    <source>
        <dbReference type="ARBA" id="ARBA00022777"/>
    </source>
</evidence>
<dbReference type="PANTHER" id="PTHR43289:SF6">
    <property type="entry name" value="SERINE_THREONINE-PROTEIN KINASE NEKL-3"/>
    <property type="match status" value="1"/>
</dbReference>
<dbReference type="Proteomes" id="UP000734823">
    <property type="component" value="Unassembled WGS sequence"/>
</dbReference>
<evidence type="ECO:0000313" key="11">
    <source>
        <dbReference type="EMBL" id="MBC6446262.1"/>
    </source>
</evidence>
<dbReference type="InterPro" id="IPR000719">
    <property type="entry name" value="Prot_kinase_dom"/>
</dbReference>
<feature type="compositionally biased region" description="Low complexity" evidence="8">
    <location>
        <begin position="377"/>
        <end position="391"/>
    </location>
</feature>
<dbReference type="EMBL" id="JABVED010000002">
    <property type="protein sequence ID" value="MBC6446262.1"/>
    <property type="molecule type" value="Genomic_DNA"/>
</dbReference>
<feature type="compositionally biased region" description="Low complexity" evidence="8">
    <location>
        <begin position="439"/>
        <end position="474"/>
    </location>
</feature>